<accession>A0A8H7M0W1</accession>
<evidence type="ECO:0000313" key="1">
    <source>
        <dbReference type="EMBL" id="KAF8750073.1"/>
    </source>
</evidence>
<reference evidence="1" key="1">
    <citation type="submission" date="2020-09" db="EMBL/GenBank/DDBJ databases">
        <title>Comparative genome analyses of four rice-infecting Rhizoctonia solani isolates reveal extensive enrichment of homogalacturonan modification genes.</title>
        <authorList>
            <person name="Lee D.-Y."/>
            <person name="Jeon J."/>
            <person name="Kim K.-T."/>
            <person name="Cheong K."/>
            <person name="Song H."/>
            <person name="Choi G."/>
            <person name="Ko J."/>
            <person name="Opiyo S.O."/>
            <person name="Zuo S."/>
            <person name="Madhav S."/>
            <person name="Lee Y.-H."/>
            <person name="Wang G.-L."/>
        </authorList>
    </citation>
    <scope>NUCLEOTIDE SEQUENCE</scope>
    <source>
        <strain evidence="1">AG1-IA B2</strain>
    </source>
</reference>
<sequence length="100" mass="10923">MSLTTVSSASFLNIPVFSDSDALLLRPLRLHEHGHGHGHGHGHRTLANANPPIMTPVPHALGTTLALPVRNPIAIILLIRYFKPTPSRRWASHIPPQITP</sequence>
<gene>
    <name evidence="1" type="ORF">RHS01_09573</name>
</gene>
<dbReference type="EMBL" id="JACYCF010000022">
    <property type="protein sequence ID" value="KAF8750073.1"/>
    <property type="molecule type" value="Genomic_DNA"/>
</dbReference>
<comment type="caution">
    <text evidence="1">The sequence shown here is derived from an EMBL/GenBank/DDBJ whole genome shotgun (WGS) entry which is preliminary data.</text>
</comment>
<protein>
    <submittedName>
        <fullName evidence="1">Uncharacterized protein</fullName>
    </submittedName>
</protein>
<dbReference type="Proteomes" id="UP000614334">
    <property type="component" value="Unassembled WGS sequence"/>
</dbReference>
<evidence type="ECO:0000313" key="2">
    <source>
        <dbReference type="Proteomes" id="UP000614334"/>
    </source>
</evidence>
<name>A0A8H7M0W1_9AGAM</name>
<proteinExistence type="predicted"/>
<organism evidence="1 2">
    <name type="scientific">Rhizoctonia solani</name>
    <dbReference type="NCBI Taxonomy" id="456999"/>
    <lineage>
        <taxon>Eukaryota</taxon>
        <taxon>Fungi</taxon>
        <taxon>Dikarya</taxon>
        <taxon>Basidiomycota</taxon>
        <taxon>Agaricomycotina</taxon>
        <taxon>Agaricomycetes</taxon>
        <taxon>Cantharellales</taxon>
        <taxon>Ceratobasidiaceae</taxon>
        <taxon>Rhizoctonia</taxon>
    </lineage>
</organism>
<dbReference type="AlphaFoldDB" id="A0A8H7M0W1"/>